<dbReference type="NCBIfam" id="TIGR00077">
    <property type="entry name" value="lspA"/>
    <property type="match status" value="1"/>
</dbReference>
<comment type="pathway">
    <text evidence="9">Protein modification; lipoprotein biosynthesis (signal peptide cleavage).</text>
</comment>
<evidence type="ECO:0000256" key="5">
    <source>
        <dbReference type="ARBA" id="ARBA00022750"/>
    </source>
</evidence>
<dbReference type="Proteomes" id="UP000253934">
    <property type="component" value="Unassembled WGS sequence"/>
</dbReference>
<keyword evidence="4 9" id="KW-0812">Transmembrane</keyword>
<gene>
    <name evidence="9 11" type="primary">lspA</name>
    <name evidence="11" type="ORF">DCC88_08390</name>
</gene>
<dbReference type="InterPro" id="IPR001872">
    <property type="entry name" value="Peptidase_A8"/>
</dbReference>
<organism evidence="11 12">
    <name type="scientific">Spirobacillus cienkowskii</name>
    <dbReference type="NCBI Taxonomy" id="495820"/>
    <lineage>
        <taxon>Bacteria</taxon>
        <taxon>Pseudomonadati</taxon>
        <taxon>Bdellovibrionota</taxon>
        <taxon>Oligoflexia</taxon>
        <taxon>Silvanigrellales</taxon>
        <taxon>Spirobacillus</taxon>
    </lineage>
</organism>
<dbReference type="GO" id="GO:0005886">
    <property type="term" value="C:plasma membrane"/>
    <property type="evidence" value="ECO:0007669"/>
    <property type="project" value="UniProtKB-SubCell"/>
</dbReference>
<keyword evidence="12" id="KW-1185">Reference proteome</keyword>
<keyword evidence="6 9" id="KW-0378">Hydrolase</keyword>
<evidence type="ECO:0000256" key="6">
    <source>
        <dbReference type="ARBA" id="ARBA00022801"/>
    </source>
</evidence>
<dbReference type="RefSeq" id="WP_338634943.1">
    <property type="nucleotide sequence ID" value="NZ_CP146516.1"/>
</dbReference>
<feature type="transmembrane region" description="Helical" evidence="9">
    <location>
        <begin position="171"/>
        <end position="190"/>
    </location>
</feature>
<feature type="transmembrane region" description="Helical" evidence="9">
    <location>
        <begin position="133"/>
        <end position="151"/>
    </location>
</feature>
<evidence type="ECO:0000256" key="2">
    <source>
        <dbReference type="ARBA" id="ARBA00022475"/>
    </source>
</evidence>
<comment type="catalytic activity">
    <reaction evidence="9">
        <text>Release of signal peptides from bacterial membrane prolipoproteins. Hydrolyzes -Xaa-Yaa-Zaa-|-(S,diacylglyceryl)Cys-, in which Xaa is hydrophobic (preferably Leu), and Yaa (Ala or Ser) and Zaa (Gly or Ala) have small, neutral side chains.</text>
        <dbReference type="EC" id="3.4.23.36"/>
    </reaction>
</comment>
<dbReference type="PANTHER" id="PTHR33695">
    <property type="entry name" value="LIPOPROTEIN SIGNAL PEPTIDASE"/>
    <property type="match status" value="1"/>
</dbReference>
<comment type="subcellular location">
    <subcellularLocation>
        <location evidence="9">Cell membrane</location>
        <topology evidence="9">Multi-pass membrane protein</topology>
    </subcellularLocation>
</comment>
<dbReference type="AlphaFoldDB" id="A0A369KVP0"/>
<feature type="active site" evidence="9">
    <location>
        <position position="156"/>
    </location>
</feature>
<keyword evidence="2 9" id="KW-1003">Cell membrane</keyword>
<accession>A0A369KVP0</accession>
<evidence type="ECO:0000256" key="7">
    <source>
        <dbReference type="ARBA" id="ARBA00022989"/>
    </source>
</evidence>
<keyword evidence="5 9" id="KW-0064">Aspartyl protease</keyword>
<comment type="function">
    <text evidence="9">This protein specifically catalyzes the removal of signal peptides from prolipoproteins.</text>
</comment>
<dbReference type="EMBL" id="QOVW01000075">
    <property type="protein sequence ID" value="RDB35784.1"/>
    <property type="molecule type" value="Genomic_DNA"/>
</dbReference>
<protein>
    <recommendedName>
        <fullName evidence="9">Lipoprotein signal peptidase</fullName>
        <ecNumber evidence="9">3.4.23.36</ecNumber>
    </recommendedName>
    <alternativeName>
        <fullName evidence="9">Prolipoprotein signal peptidase</fullName>
    </alternativeName>
    <alternativeName>
        <fullName evidence="9">Signal peptidase II</fullName>
        <shortName evidence="9">SPase II</shortName>
    </alternativeName>
</protein>
<evidence type="ECO:0000256" key="3">
    <source>
        <dbReference type="ARBA" id="ARBA00022670"/>
    </source>
</evidence>
<feature type="active site" evidence="9">
    <location>
        <position position="178"/>
    </location>
</feature>
<keyword evidence="7 9" id="KW-1133">Transmembrane helix</keyword>
<sequence length="214" mass="24900">MQKSSLEESPKVNHTKQVKLAFLGYFFIFIGIVLLDLLTKFWAEKSYLTHFSLVDIKVYNYVSDFIFRIGSSTNWIEFETTYLRNTGAAWGFLGNLPENIRPYLFYVITVVAMIIIFIFFLKTPSKQILSRLAILFIFSGAAGNFLDRVMLHYVIDWIHFKWSLFGWDYDYPVFNIADSVVTFGAILLVIDTVKEDIKIRKANKIRKARKSSKS</sequence>
<dbReference type="GO" id="GO:0006508">
    <property type="term" value="P:proteolysis"/>
    <property type="evidence" value="ECO:0007669"/>
    <property type="project" value="UniProtKB-KW"/>
</dbReference>
<dbReference type="PRINTS" id="PR00781">
    <property type="entry name" value="LIPOSIGPTASE"/>
</dbReference>
<name>A0A369KVP0_9BACT</name>
<dbReference type="EC" id="3.4.23.36" evidence="9"/>
<feature type="transmembrane region" description="Helical" evidence="9">
    <location>
        <begin position="103"/>
        <end position="121"/>
    </location>
</feature>
<evidence type="ECO:0000313" key="11">
    <source>
        <dbReference type="EMBL" id="RDB35784.1"/>
    </source>
</evidence>
<evidence type="ECO:0000256" key="8">
    <source>
        <dbReference type="ARBA" id="ARBA00023136"/>
    </source>
</evidence>
<reference evidence="11" key="1">
    <citation type="submission" date="2018-04" db="EMBL/GenBank/DDBJ databases">
        <title>Draft genome sequence of the Candidatus Spirobacillus cienkowskii, a pathogen of freshwater Daphnia species, reconstructed from hemolymph metagenomic reads.</title>
        <authorList>
            <person name="Bresciani L."/>
            <person name="Lemos L.N."/>
            <person name="Wale N."/>
            <person name="Lin J.Y."/>
            <person name="Fernandes G.R."/>
            <person name="Duffy M.A."/>
            <person name="Rodrigues J.M."/>
        </authorList>
    </citation>
    <scope>NUCLEOTIDE SEQUENCE [LARGE SCALE GENOMIC DNA]</scope>
    <source>
        <strain evidence="11">Binning01</strain>
    </source>
</reference>
<feature type="transmembrane region" description="Helical" evidence="9">
    <location>
        <begin position="20"/>
        <end position="43"/>
    </location>
</feature>
<dbReference type="Pfam" id="PF01252">
    <property type="entry name" value="Peptidase_A8"/>
    <property type="match status" value="1"/>
</dbReference>
<comment type="similarity">
    <text evidence="1 9 10">Belongs to the peptidase A8 family.</text>
</comment>
<dbReference type="UniPathway" id="UPA00665"/>
<comment type="caution">
    <text evidence="11">The sequence shown here is derived from an EMBL/GenBank/DDBJ whole genome shotgun (WGS) entry which is preliminary data.</text>
</comment>
<evidence type="ECO:0000256" key="9">
    <source>
        <dbReference type="HAMAP-Rule" id="MF_00161"/>
    </source>
</evidence>
<keyword evidence="3 9" id="KW-0645">Protease</keyword>
<evidence type="ECO:0000256" key="1">
    <source>
        <dbReference type="ARBA" id="ARBA00006139"/>
    </source>
</evidence>
<evidence type="ECO:0000256" key="4">
    <source>
        <dbReference type="ARBA" id="ARBA00022692"/>
    </source>
</evidence>
<dbReference type="GO" id="GO:0004190">
    <property type="term" value="F:aspartic-type endopeptidase activity"/>
    <property type="evidence" value="ECO:0007669"/>
    <property type="project" value="UniProtKB-UniRule"/>
</dbReference>
<evidence type="ECO:0000313" key="12">
    <source>
        <dbReference type="Proteomes" id="UP000253934"/>
    </source>
</evidence>
<evidence type="ECO:0000256" key="10">
    <source>
        <dbReference type="RuleBase" id="RU004181"/>
    </source>
</evidence>
<dbReference type="HAMAP" id="MF_00161">
    <property type="entry name" value="LspA"/>
    <property type="match status" value="1"/>
</dbReference>
<proteinExistence type="inferred from homology"/>
<keyword evidence="8 9" id="KW-0472">Membrane</keyword>
<dbReference type="PANTHER" id="PTHR33695:SF1">
    <property type="entry name" value="LIPOPROTEIN SIGNAL PEPTIDASE"/>
    <property type="match status" value="1"/>
</dbReference>